<organism evidence="1 2">
    <name type="scientific">Riccia fluitans</name>
    <dbReference type="NCBI Taxonomy" id="41844"/>
    <lineage>
        <taxon>Eukaryota</taxon>
        <taxon>Viridiplantae</taxon>
        <taxon>Streptophyta</taxon>
        <taxon>Embryophyta</taxon>
        <taxon>Marchantiophyta</taxon>
        <taxon>Marchantiopsida</taxon>
        <taxon>Marchantiidae</taxon>
        <taxon>Marchantiales</taxon>
        <taxon>Ricciaceae</taxon>
        <taxon>Riccia</taxon>
    </lineage>
</organism>
<keyword evidence="2" id="KW-1185">Reference proteome</keyword>
<name>A0ABD1YMW9_9MARC</name>
<proteinExistence type="predicted"/>
<evidence type="ECO:0000313" key="1">
    <source>
        <dbReference type="EMBL" id="KAL2632116.1"/>
    </source>
</evidence>
<dbReference type="EMBL" id="JBHFFA010000004">
    <property type="protein sequence ID" value="KAL2632116.1"/>
    <property type="molecule type" value="Genomic_DNA"/>
</dbReference>
<protein>
    <submittedName>
        <fullName evidence="1">Uncharacterized protein</fullName>
    </submittedName>
</protein>
<evidence type="ECO:0000313" key="2">
    <source>
        <dbReference type="Proteomes" id="UP001605036"/>
    </source>
</evidence>
<dbReference type="Pfam" id="PF10184">
    <property type="entry name" value="DUF2358"/>
    <property type="match status" value="1"/>
</dbReference>
<dbReference type="AlphaFoldDB" id="A0ABD1YMW9"/>
<reference evidence="1 2" key="1">
    <citation type="submission" date="2024-09" db="EMBL/GenBank/DDBJ databases">
        <title>Chromosome-scale assembly of Riccia fluitans.</title>
        <authorList>
            <person name="Paukszto L."/>
            <person name="Sawicki J."/>
            <person name="Karawczyk K."/>
            <person name="Piernik-Szablinska J."/>
            <person name="Szczecinska M."/>
            <person name="Mazdziarz M."/>
        </authorList>
    </citation>
    <scope>NUCLEOTIDE SEQUENCE [LARGE SCALE GENOMIC DNA]</scope>
    <source>
        <strain evidence="1">Rf_01</strain>
        <tissue evidence="1">Aerial parts of the thallus</tissue>
    </source>
</reference>
<dbReference type="Proteomes" id="UP001605036">
    <property type="component" value="Unassembled WGS sequence"/>
</dbReference>
<accession>A0ABD1YMW9</accession>
<sequence length="240" mass="26233">MATPMLSSSSICSSRLVRVSVFSVVRAIGFVHRSSSALVTRAELGKFPSLEQASISRREALLAAVVTGFGGSLGTALVLPPKTEALEEVKLTNLGIEDVKKVIEDDFISRNYLVTGDMTLSIYNENCRFKDPTTEVSGAKNYSEAVKVLFDSKGSKVELLNIEVSGPRTIDVKYILTGFLNLPWHPFIAPFEANARYTVGEDGLIESYDEEWSISLLEAFAQMVTPSAFRKDAPKVETSP</sequence>
<dbReference type="PANTHER" id="PTHR34123">
    <property type="entry name" value="OS04G0578200 PROTEIN"/>
    <property type="match status" value="1"/>
</dbReference>
<dbReference type="PANTHER" id="PTHR34123:SF3">
    <property type="entry name" value="SNOAL-LIKE DOMAIN-CONTAINING PROTEIN"/>
    <property type="match status" value="1"/>
</dbReference>
<gene>
    <name evidence="1" type="ORF">R1flu_016802</name>
</gene>
<dbReference type="InterPro" id="IPR018790">
    <property type="entry name" value="DUF2358"/>
</dbReference>
<comment type="caution">
    <text evidence="1">The sequence shown here is derived from an EMBL/GenBank/DDBJ whole genome shotgun (WGS) entry which is preliminary data.</text>
</comment>